<comment type="caution">
    <text evidence="2">The sequence shown here is derived from an EMBL/GenBank/DDBJ whole genome shotgun (WGS) entry which is preliminary data.</text>
</comment>
<sequence length="264" mass="29818">MEQIRWEDIASSKMFRFSVGPQKREFTMHSALVAHQSPALKTLVANTQFKEAREAHAELEEYAYTGDYHAAVEGVSCVNEDTDKKDATSIDQRGRRPHIRPAAPSSILTSRGHISGQSRKNKPWEIFDTIVKQMCRSTSPRGHVAVDAVALDHGAEGFLRHVRVYLFADCYGIKRLMDLVLCKLGQALRSFPLGGERVEDIIALLRYCYDNAAPERLRSLLVLYTACNVQELWKTNTFKALLEAHDELSVAVIESLVERLNQMD</sequence>
<organism evidence="2 3">
    <name type="scientific">Achaetomium macrosporum</name>
    <dbReference type="NCBI Taxonomy" id="79813"/>
    <lineage>
        <taxon>Eukaryota</taxon>
        <taxon>Fungi</taxon>
        <taxon>Dikarya</taxon>
        <taxon>Ascomycota</taxon>
        <taxon>Pezizomycotina</taxon>
        <taxon>Sordariomycetes</taxon>
        <taxon>Sordariomycetidae</taxon>
        <taxon>Sordariales</taxon>
        <taxon>Chaetomiaceae</taxon>
        <taxon>Achaetomium</taxon>
    </lineage>
</organism>
<dbReference type="AlphaFoldDB" id="A0AAN7H7T6"/>
<feature type="compositionally biased region" description="Basic and acidic residues" evidence="1">
    <location>
        <begin position="84"/>
        <end position="94"/>
    </location>
</feature>
<proteinExistence type="predicted"/>
<reference evidence="2" key="1">
    <citation type="journal article" date="2023" name="Mol. Phylogenet. Evol.">
        <title>Genome-scale phylogeny and comparative genomics of the fungal order Sordariales.</title>
        <authorList>
            <person name="Hensen N."/>
            <person name="Bonometti L."/>
            <person name="Westerberg I."/>
            <person name="Brannstrom I.O."/>
            <person name="Guillou S."/>
            <person name="Cros-Aarteil S."/>
            <person name="Calhoun S."/>
            <person name="Haridas S."/>
            <person name="Kuo A."/>
            <person name="Mondo S."/>
            <person name="Pangilinan J."/>
            <person name="Riley R."/>
            <person name="LaButti K."/>
            <person name="Andreopoulos B."/>
            <person name="Lipzen A."/>
            <person name="Chen C."/>
            <person name="Yan M."/>
            <person name="Daum C."/>
            <person name="Ng V."/>
            <person name="Clum A."/>
            <person name="Steindorff A."/>
            <person name="Ohm R.A."/>
            <person name="Martin F."/>
            <person name="Silar P."/>
            <person name="Natvig D.O."/>
            <person name="Lalanne C."/>
            <person name="Gautier V."/>
            <person name="Ament-Velasquez S.L."/>
            <person name="Kruys A."/>
            <person name="Hutchinson M.I."/>
            <person name="Powell A.J."/>
            <person name="Barry K."/>
            <person name="Miller A.N."/>
            <person name="Grigoriev I.V."/>
            <person name="Debuchy R."/>
            <person name="Gladieux P."/>
            <person name="Hiltunen Thoren M."/>
            <person name="Johannesson H."/>
        </authorList>
    </citation>
    <scope>NUCLEOTIDE SEQUENCE</scope>
    <source>
        <strain evidence="2">CBS 532.94</strain>
    </source>
</reference>
<evidence type="ECO:0000313" key="3">
    <source>
        <dbReference type="Proteomes" id="UP001303760"/>
    </source>
</evidence>
<name>A0AAN7H7T6_9PEZI</name>
<feature type="region of interest" description="Disordered" evidence="1">
    <location>
        <begin position="84"/>
        <end position="120"/>
    </location>
</feature>
<dbReference type="Proteomes" id="UP001303760">
    <property type="component" value="Unassembled WGS sequence"/>
</dbReference>
<keyword evidence="3" id="KW-1185">Reference proteome</keyword>
<evidence type="ECO:0008006" key="4">
    <source>
        <dbReference type="Google" id="ProtNLM"/>
    </source>
</evidence>
<accession>A0AAN7H7T6</accession>
<dbReference type="PANTHER" id="PTHR47843">
    <property type="entry name" value="BTB DOMAIN-CONTAINING PROTEIN-RELATED"/>
    <property type="match status" value="1"/>
</dbReference>
<evidence type="ECO:0000313" key="2">
    <source>
        <dbReference type="EMBL" id="KAK4234048.1"/>
    </source>
</evidence>
<dbReference type="EMBL" id="MU860424">
    <property type="protein sequence ID" value="KAK4234048.1"/>
    <property type="molecule type" value="Genomic_DNA"/>
</dbReference>
<evidence type="ECO:0000256" key="1">
    <source>
        <dbReference type="SAM" id="MobiDB-lite"/>
    </source>
</evidence>
<reference evidence="2" key="2">
    <citation type="submission" date="2023-05" db="EMBL/GenBank/DDBJ databases">
        <authorList>
            <consortium name="Lawrence Berkeley National Laboratory"/>
            <person name="Steindorff A."/>
            <person name="Hensen N."/>
            <person name="Bonometti L."/>
            <person name="Westerberg I."/>
            <person name="Brannstrom I.O."/>
            <person name="Guillou S."/>
            <person name="Cros-Aarteil S."/>
            <person name="Calhoun S."/>
            <person name="Haridas S."/>
            <person name="Kuo A."/>
            <person name="Mondo S."/>
            <person name="Pangilinan J."/>
            <person name="Riley R."/>
            <person name="Labutti K."/>
            <person name="Andreopoulos B."/>
            <person name="Lipzen A."/>
            <person name="Chen C."/>
            <person name="Yanf M."/>
            <person name="Daum C."/>
            <person name="Ng V."/>
            <person name="Clum A."/>
            <person name="Ohm R."/>
            <person name="Martin F."/>
            <person name="Silar P."/>
            <person name="Natvig D."/>
            <person name="Lalanne C."/>
            <person name="Gautier V."/>
            <person name="Ament-Velasquez S.L."/>
            <person name="Kruys A."/>
            <person name="Hutchinson M.I."/>
            <person name="Powell A.J."/>
            <person name="Barry K."/>
            <person name="Miller A.N."/>
            <person name="Grigoriev I.V."/>
            <person name="Debuchy R."/>
            <person name="Gladieux P."/>
            <person name="Thoren M.H."/>
            <person name="Johannesson H."/>
        </authorList>
    </citation>
    <scope>NUCLEOTIDE SEQUENCE</scope>
    <source>
        <strain evidence="2">CBS 532.94</strain>
    </source>
</reference>
<gene>
    <name evidence="2" type="ORF">C8A03DRAFT_47531</name>
</gene>
<protein>
    <recommendedName>
        <fullName evidence="4">BTB domain-containing protein</fullName>
    </recommendedName>
</protein>